<gene>
    <name evidence="1" type="ORF">EV659_11033</name>
</gene>
<proteinExistence type="predicted"/>
<organism evidence="1 2">
    <name type="scientific">Rhodothalassium salexigens DSM 2132</name>
    <dbReference type="NCBI Taxonomy" id="1188247"/>
    <lineage>
        <taxon>Bacteria</taxon>
        <taxon>Pseudomonadati</taxon>
        <taxon>Pseudomonadota</taxon>
        <taxon>Alphaproteobacteria</taxon>
        <taxon>Rhodothalassiales</taxon>
        <taxon>Rhodothalassiaceae</taxon>
        <taxon>Rhodothalassium</taxon>
    </lineage>
</organism>
<sequence length="33" mass="3800">MTKLPAPPLTAPDDVPVALIRHLQRQRRRAPQR</sequence>
<evidence type="ECO:0000313" key="1">
    <source>
        <dbReference type="EMBL" id="TCP31956.1"/>
    </source>
</evidence>
<evidence type="ECO:0000313" key="2">
    <source>
        <dbReference type="Proteomes" id="UP000295399"/>
    </source>
</evidence>
<protein>
    <submittedName>
        <fullName evidence="1">Uncharacterized protein</fullName>
    </submittedName>
</protein>
<dbReference type="EMBL" id="SLXO01000010">
    <property type="protein sequence ID" value="TCP31956.1"/>
    <property type="molecule type" value="Genomic_DNA"/>
</dbReference>
<accession>A0A4V2SNP6</accession>
<dbReference type="AlphaFoldDB" id="A0A4V2SNP6"/>
<dbReference type="InParanoid" id="A0A4V2SNP6"/>
<name>A0A4V2SNP6_RHOSA</name>
<dbReference type="Proteomes" id="UP000295399">
    <property type="component" value="Unassembled WGS sequence"/>
</dbReference>
<comment type="caution">
    <text evidence="1">The sequence shown here is derived from an EMBL/GenBank/DDBJ whole genome shotgun (WGS) entry which is preliminary data.</text>
</comment>
<keyword evidence="2" id="KW-1185">Reference proteome</keyword>
<reference evidence="1 2" key="1">
    <citation type="submission" date="2019-03" db="EMBL/GenBank/DDBJ databases">
        <title>Genomic Encyclopedia of Type Strains, Phase IV (KMG-IV): sequencing the most valuable type-strain genomes for metagenomic binning, comparative biology and taxonomic classification.</title>
        <authorList>
            <person name="Goeker M."/>
        </authorList>
    </citation>
    <scope>NUCLEOTIDE SEQUENCE [LARGE SCALE GENOMIC DNA]</scope>
    <source>
        <strain evidence="1 2">DSM 2132</strain>
    </source>
</reference>